<dbReference type="SUPFAM" id="SSF58113">
    <property type="entry name" value="Apolipoprotein A-I"/>
    <property type="match status" value="1"/>
</dbReference>
<sequence>MPTTDTDIPRQKEPALYSLIAYFDDWSSGIYSRHILRPDLTRWLTTNDAVNLEILPAGQFLYHGRYFQTCIHAYKVFRPQKDTVNKAYNVKVSDIYDWIEKTNHRFLNHEGQRRDTDHKVEQVEIQGSVPFIRSRHQGIWRLCSRDLESPTNLAPLSKPEKQHREVTRSNSKTEASSSIPTHTPSKRPASPPSSAPSKKPKTIPARANEPLPKQPGESITNPRMNISQASKGPSDAYVPRYENIRIGELESRVKQLEAKLMESLQRKEVIEEMKSQLKNLQDQRKEQDRSHHNKVCALENNLKTLAKFQDEIKKANDKRFQSLSATAAELINKYREEANTHAEKYNQDMRDSFKQMVDKASQDIQNKATKLTKSQKELRESTSKNFDGMRDELKQYIVDTVKAQKPRQQYFGIAPLTKIEDGAPQQGAQKMQLGSQPQPDQQSPHQPMSINSTGSARPPIQGSPSPAGYPEVSGFPQAQLPPGGFIQQPHLMAQQPPVFLPSQFPTHEMPNHAQMPGYIQLQPIYVQAPGHQNQQFYQVQPGFHHPQGSQNQHQPGHQQ</sequence>
<proteinExistence type="predicted"/>
<evidence type="ECO:0000313" key="3">
    <source>
        <dbReference type="EMBL" id="KAK0635172.1"/>
    </source>
</evidence>
<dbReference type="Proteomes" id="UP001174934">
    <property type="component" value="Unassembled WGS sequence"/>
</dbReference>
<keyword evidence="4" id="KW-1185">Reference proteome</keyword>
<dbReference type="AlphaFoldDB" id="A0AA39XKV3"/>
<accession>A0AA39XKV3</accession>
<feature type="region of interest" description="Disordered" evidence="2">
    <location>
        <begin position="150"/>
        <end position="236"/>
    </location>
</feature>
<dbReference type="Gene3D" id="1.20.120.20">
    <property type="entry name" value="Apolipoprotein"/>
    <property type="match status" value="1"/>
</dbReference>
<evidence type="ECO:0000256" key="2">
    <source>
        <dbReference type="SAM" id="MobiDB-lite"/>
    </source>
</evidence>
<name>A0AA39XKV3_9PEZI</name>
<feature type="region of interest" description="Disordered" evidence="2">
    <location>
        <begin position="425"/>
        <end position="488"/>
    </location>
</feature>
<keyword evidence="1" id="KW-0175">Coiled coil</keyword>
<feature type="compositionally biased region" description="Polar residues" evidence="2">
    <location>
        <begin position="168"/>
        <end position="183"/>
    </location>
</feature>
<evidence type="ECO:0000313" key="4">
    <source>
        <dbReference type="Proteomes" id="UP001174934"/>
    </source>
</evidence>
<feature type="compositionally biased region" description="Polar residues" evidence="2">
    <location>
        <begin position="217"/>
        <end position="231"/>
    </location>
</feature>
<organism evidence="3 4">
    <name type="scientific">Bombardia bombarda</name>
    <dbReference type="NCBI Taxonomy" id="252184"/>
    <lineage>
        <taxon>Eukaryota</taxon>
        <taxon>Fungi</taxon>
        <taxon>Dikarya</taxon>
        <taxon>Ascomycota</taxon>
        <taxon>Pezizomycotina</taxon>
        <taxon>Sordariomycetes</taxon>
        <taxon>Sordariomycetidae</taxon>
        <taxon>Sordariales</taxon>
        <taxon>Lasiosphaeriaceae</taxon>
        <taxon>Bombardia</taxon>
    </lineage>
</organism>
<dbReference type="EMBL" id="JAULSR010000001">
    <property type="protein sequence ID" value="KAK0635172.1"/>
    <property type="molecule type" value="Genomic_DNA"/>
</dbReference>
<gene>
    <name evidence="3" type="ORF">B0T17DRAFT_502743</name>
</gene>
<evidence type="ECO:0000256" key="1">
    <source>
        <dbReference type="SAM" id="Coils"/>
    </source>
</evidence>
<feature type="compositionally biased region" description="Basic and acidic residues" evidence="2">
    <location>
        <begin position="158"/>
        <end position="167"/>
    </location>
</feature>
<feature type="compositionally biased region" description="Low complexity" evidence="2">
    <location>
        <begin position="432"/>
        <end position="449"/>
    </location>
</feature>
<protein>
    <submittedName>
        <fullName evidence="3">Uncharacterized protein</fullName>
    </submittedName>
</protein>
<comment type="caution">
    <text evidence="3">The sequence shown here is derived from an EMBL/GenBank/DDBJ whole genome shotgun (WGS) entry which is preliminary data.</text>
</comment>
<reference evidence="3" key="1">
    <citation type="submission" date="2023-06" db="EMBL/GenBank/DDBJ databases">
        <title>Genome-scale phylogeny and comparative genomics of the fungal order Sordariales.</title>
        <authorList>
            <consortium name="Lawrence Berkeley National Laboratory"/>
            <person name="Hensen N."/>
            <person name="Bonometti L."/>
            <person name="Westerberg I."/>
            <person name="Brannstrom I.O."/>
            <person name="Guillou S."/>
            <person name="Cros-Aarteil S."/>
            <person name="Calhoun S."/>
            <person name="Haridas S."/>
            <person name="Kuo A."/>
            <person name="Mondo S."/>
            <person name="Pangilinan J."/>
            <person name="Riley R."/>
            <person name="LaButti K."/>
            <person name="Andreopoulos B."/>
            <person name="Lipzen A."/>
            <person name="Chen C."/>
            <person name="Yanf M."/>
            <person name="Daum C."/>
            <person name="Ng V."/>
            <person name="Clum A."/>
            <person name="Steindorff A."/>
            <person name="Ohm R."/>
            <person name="Martin F."/>
            <person name="Silar P."/>
            <person name="Natvig D."/>
            <person name="Lalanne C."/>
            <person name="Gautier V."/>
            <person name="Ament-velasquez S.L."/>
            <person name="Kruys A."/>
            <person name="Hutchinson M.I."/>
            <person name="Powell A.J."/>
            <person name="Barry K."/>
            <person name="Miller A.N."/>
            <person name="Grigoriev I.V."/>
            <person name="Debuchy R."/>
            <person name="Gladieux P."/>
            <person name="Thoren M.H."/>
            <person name="Johannesson H."/>
        </authorList>
    </citation>
    <scope>NUCLEOTIDE SEQUENCE</scope>
    <source>
        <strain evidence="3">SMH3391-2</strain>
    </source>
</reference>
<feature type="coiled-coil region" evidence="1">
    <location>
        <begin position="246"/>
        <end position="318"/>
    </location>
</feature>